<dbReference type="Gene3D" id="1.25.40.10">
    <property type="entry name" value="Tetratricopeptide repeat domain"/>
    <property type="match status" value="1"/>
</dbReference>
<dbReference type="EMBL" id="JADOTX010000001">
    <property type="protein sequence ID" value="MBG6069653.1"/>
    <property type="molecule type" value="Genomic_DNA"/>
</dbReference>
<dbReference type="InterPro" id="IPR051677">
    <property type="entry name" value="AfsR-DnrI-RedD_regulator"/>
</dbReference>
<dbReference type="PROSITE" id="PS51755">
    <property type="entry name" value="OMPR_PHOB"/>
    <property type="match status" value="1"/>
</dbReference>
<feature type="DNA-binding region" description="OmpR/PhoB-type" evidence="5">
    <location>
        <begin position="1"/>
        <end position="92"/>
    </location>
</feature>
<dbReference type="Gene3D" id="1.10.10.10">
    <property type="entry name" value="Winged helix-like DNA-binding domain superfamily/Winged helix DNA-binding domain"/>
    <property type="match status" value="1"/>
</dbReference>
<evidence type="ECO:0000259" key="6">
    <source>
        <dbReference type="PROSITE" id="PS51755"/>
    </source>
</evidence>
<comment type="similarity">
    <text evidence="1">Belongs to the AfsR/DnrI/RedD regulatory family.</text>
</comment>
<evidence type="ECO:0000256" key="2">
    <source>
        <dbReference type="ARBA" id="ARBA00023015"/>
    </source>
</evidence>
<dbReference type="InterPro" id="IPR005158">
    <property type="entry name" value="BTAD"/>
</dbReference>
<evidence type="ECO:0000313" key="7">
    <source>
        <dbReference type="EMBL" id="MBG6069653.1"/>
    </source>
</evidence>
<keyword evidence="3 5" id="KW-0238">DNA-binding</keyword>
<dbReference type="SMART" id="SM00862">
    <property type="entry name" value="Trans_reg_C"/>
    <property type="match status" value="1"/>
</dbReference>
<dbReference type="SUPFAM" id="SSF46894">
    <property type="entry name" value="C-terminal effector domain of the bipartite response regulators"/>
    <property type="match status" value="1"/>
</dbReference>
<evidence type="ECO:0000256" key="5">
    <source>
        <dbReference type="PROSITE-ProRule" id="PRU01091"/>
    </source>
</evidence>
<dbReference type="Pfam" id="PF00486">
    <property type="entry name" value="Trans_reg_C"/>
    <property type="match status" value="1"/>
</dbReference>
<dbReference type="Proteomes" id="UP000614915">
    <property type="component" value="Unassembled WGS sequence"/>
</dbReference>
<name>A0ABS0JTH4_9ACTN</name>
<comment type="caution">
    <text evidence="7">The sequence shown here is derived from an EMBL/GenBank/DDBJ whole genome shotgun (WGS) entry which is preliminary data.</text>
</comment>
<dbReference type="InterPro" id="IPR001867">
    <property type="entry name" value="OmpR/PhoB-type_DNA-bd"/>
</dbReference>
<evidence type="ECO:0000313" key="8">
    <source>
        <dbReference type="Proteomes" id="UP000614915"/>
    </source>
</evidence>
<feature type="domain" description="OmpR/PhoB-type" evidence="6">
    <location>
        <begin position="1"/>
        <end position="92"/>
    </location>
</feature>
<dbReference type="PANTHER" id="PTHR35807:SF1">
    <property type="entry name" value="TRANSCRIPTIONAL REGULATOR REDD"/>
    <property type="match status" value="1"/>
</dbReference>
<accession>A0ABS0JTH4</accession>
<organism evidence="7 8">
    <name type="scientific">Micromonospora ureilytica</name>
    <dbReference type="NCBI Taxonomy" id="709868"/>
    <lineage>
        <taxon>Bacteria</taxon>
        <taxon>Bacillati</taxon>
        <taxon>Actinomycetota</taxon>
        <taxon>Actinomycetes</taxon>
        <taxon>Micromonosporales</taxon>
        <taxon>Micromonosporaceae</taxon>
        <taxon>Micromonospora</taxon>
    </lineage>
</organism>
<dbReference type="InterPro" id="IPR036388">
    <property type="entry name" value="WH-like_DNA-bd_sf"/>
</dbReference>
<keyword evidence="4" id="KW-0804">Transcription</keyword>
<evidence type="ECO:0000256" key="4">
    <source>
        <dbReference type="ARBA" id="ARBA00023163"/>
    </source>
</evidence>
<dbReference type="CDD" id="cd15831">
    <property type="entry name" value="BTAD"/>
    <property type="match status" value="1"/>
</dbReference>
<reference evidence="7 8" key="1">
    <citation type="submission" date="2020-11" db="EMBL/GenBank/DDBJ databases">
        <title>Sequencing the genomes of 1000 actinobacteria strains.</title>
        <authorList>
            <person name="Klenk H.-P."/>
        </authorList>
    </citation>
    <scope>NUCLEOTIDE SEQUENCE [LARGE SCALE GENOMIC DNA]</scope>
    <source>
        <strain evidence="7 8">DSM 101692</strain>
    </source>
</reference>
<proteinExistence type="inferred from homology"/>
<dbReference type="Pfam" id="PF03704">
    <property type="entry name" value="BTAD"/>
    <property type="match status" value="1"/>
</dbReference>
<dbReference type="RefSeq" id="WP_196929554.1">
    <property type="nucleotide sequence ID" value="NZ_CP108567.1"/>
</dbReference>
<protein>
    <submittedName>
        <fullName evidence="7">DNA-binding SARP family transcriptional activator</fullName>
    </submittedName>
</protein>
<dbReference type="InterPro" id="IPR016032">
    <property type="entry name" value="Sig_transdc_resp-reg_C-effctor"/>
</dbReference>
<dbReference type="SUPFAM" id="SSF48452">
    <property type="entry name" value="TPR-like"/>
    <property type="match status" value="1"/>
</dbReference>
<dbReference type="GO" id="GO:0003677">
    <property type="term" value="F:DNA binding"/>
    <property type="evidence" value="ECO:0007669"/>
    <property type="project" value="UniProtKB-KW"/>
</dbReference>
<evidence type="ECO:0000256" key="3">
    <source>
        <dbReference type="ARBA" id="ARBA00023125"/>
    </source>
</evidence>
<keyword evidence="8" id="KW-1185">Reference proteome</keyword>
<evidence type="ECO:0000256" key="1">
    <source>
        <dbReference type="ARBA" id="ARBA00005820"/>
    </source>
</evidence>
<dbReference type="InterPro" id="IPR011990">
    <property type="entry name" value="TPR-like_helical_dom_sf"/>
</dbReference>
<sequence>MIFRVLGPLEVLSGECQVMIAPRERVILAALLISANQVVPVARLADAIWGSTPPQTSRGQVQIGVSTLRRLFASAGIPSRILTSAPGYSIRIAKDDLDLNHFDQLVAEGRRALTRDRPGEATELFRAALSLWRGAPLGNVVSAAVESSAAQLSERRLTVLEQTIELELELGRAQDLIGELMGLVAEHPLRERFHRQLMTALLYTGRRADVLAAYRNARRTFIQELGLEPGDGLQKLLHAALTDAAVEPSMTP</sequence>
<gene>
    <name evidence="7" type="ORF">IW248_005940</name>
</gene>
<dbReference type="PANTHER" id="PTHR35807">
    <property type="entry name" value="TRANSCRIPTIONAL REGULATOR REDD-RELATED"/>
    <property type="match status" value="1"/>
</dbReference>
<keyword evidence="2" id="KW-0805">Transcription regulation</keyword>
<dbReference type="SMART" id="SM01043">
    <property type="entry name" value="BTAD"/>
    <property type="match status" value="1"/>
</dbReference>